<evidence type="ECO:0000313" key="4">
    <source>
        <dbReference type="WBParaSite" id="HNAJ_0000108901-mRNA-1"/>
    </source>
</evidence>
<accession>A0A0R3T2D5</accession>
<gene>
    <name evidence="2" type="ORF">HNAJ_LOCUS1089</name>
</gene>
<name>A0A0R3T2D5_RODNA</name>
<protein>
    <submittedName>
        <fullName evidence="4">Bravo_FIGEY domain-containing protein</fullName>
    </submittedName>
</protein>
<evidence type="ECO:0000313" key="3">
    <source>
        <dbReference type="Proteomes" id="UP000278807"/>
    </source>
</evidence>
<sequence>MEDGDGEGDIAAKPSTKLMKTGDNSQDDAYFK</sequence>
<feature type="region of interest" description="Disordered" evidence="1">
    <location>
        <begin position="1"/>
        <end position="32"/>
    </location>
</feature>
<proteinExistence type="predicted"/>
<evidence type="ECO:0000256" key="1">
    <source>
        <dbReference type="SAM" id="MobiDB-lite"/>
    </source>
</evidence>
<dbReference type="EMBL" id="UZAE01000384">
    <property type="protein sequence ID" value="VDN96948.1"/>
    <property type="molecule type" value="Genomic_DNA"/>
</dbReference>
<keyword evidence="3" id="KW-1185">Reference proteome</keyword>
<reference evidence="2 3" key="2">
    <citation type="submission" date="2018-11" db="EMBL/GenBank/DDBJ databases">
        <authorList>
            <consortium name="Pathogen Informatics"/>
        </authorList>
    </citation>
    <scope>NUCLEOTIDE SEQUENCE [LARGE SCALE GENOMIC DNA]</scope>
</reference>
<dbReference type="WBParaSite" id="HNAJ_0000108901-mRNA-1">
    <property type="protein sequence ID" value="HNAJ_0000108901-mRNA-1"/>
    <property type="gene ID" value="HNAJ_0000108901"/>
</dbReference>
<reference evidence="4" key="1">
    <citation type="submission" date="2017-02" db="UniProtKB">
        <authorList>
            <consortium name="WormBaseParasite"/>
        </authorList>
    </citation>
    <scope>IDENTIFICATION</scope>
</reference>
<evidence type="ECO:0000313" key="2">
    <source>
        <dbReference type="EMBL" id="VDN96948.1"/>
    </source>
</evidence>
<dbReference type="AlphaFoldDB" id="A0A0R3T2D5"/>
<dbReference type="Proteomes" id="UP000278807">
    <property type="component" value="Unassembled WGS sequence"/>
</dbReference>
<organism evidence="4">
    <name type="scientific">Rodentolepis nana</name>
    <name type="common">Dwarf tapeworm</name>
    <name type="synonym">Hymenolepis nana</name>
    <dbReference type="NCBI Taxonomy" id="102285"/>
    <lineage>
        <taxon>Eukaryota</taxon>
        <taxon>Metazoa</taxon>
        <taxon>Spiralia</taxon>
        <taxon>Lophotrochozoa</taxon>
        <taxon>Platyhelminthes</taxon>
        <taxon>Cestoda</taxon>
        <taxon>Eucestoda</taxon>
        <taxon>Cyclophyllidea</taxon>
        <taxon>Hymenolepididae</taxon>
        <taxon>Rodentolepis</taxon>
    </lineage>
</organism>